<dbReference type="EC" id="3.6.5.4" evidence="8"/>
<dbReference type="Gene3D" id="3.40.50.300">
    <property type="entry name" value="P-loop containing nucleotide triphosphate hydrolases"/>
    <property type="match status" value="1"/>
</dbReference>
<feature type="domain" description="SRP54-type proteins GTP-binding" evidence="10">
    <location>
        <begin position="268"/>
        <end position="281"/>
    </location>
</feature>
<dbReference type="PANTHER" id="PTHR11564:SF5">
    <property type="entry name" value="SIGNAL RECOGNITION PARTICLE SUBUNIT SRP54"/>
    <property type="match status" value="1"/>
</dbReference>
<dbReference type="GO" id="GO:0003924">
    <property type="term" value="F:GTPase activity"/>
    <property type="evidence" value="ECO:0007669"/>
    <property type="project" value="InterPro"/>
</dbReference>
<name>A0A0F9UEQ7_9ZZZZ</name>
<keyword evidence="3" id="KW-0378">Hydrolase</keyword>
<dbReference type="InterPro" id="IPR036891">
    <property type="entry name" value="Signal_recog_part_SRP54_M_sf"/>
</dbReference>
<dbReference type="InterPro" id="IPR027417">
    <property type="entry name" value="P-loop_NTPase"/>
</dbReference>
<feature type="compositionally biased region" description="Basic residues" evidence="9">
    <location>
        <begin position="452"/>
        <end position="474"/>
    </location>
</feature>
<dbReference type="GO" id="GO:0005525">
    <property type="term" value="F:GTP binding"/>
    <property type="evidence" value="ECO:0007669"/>
    <property type="project" value="UniProtKB-KW"/>
</dbReference>
<comment type="similarity">
    <text evidence="1">Belongs to the GTP-binding SRP family. SRP54 subfamily.</text>
</comment>
<keyword evidence="5" id="KW-0342">GTP-binding</keyword>
<keyword evidence="4" id="KW-0694">RNA-binding</keyword>
<dbReference type="CDD" id="cd18539">
    <property type="entry name" value="SRP_G"/>
    <property type="match status" value="1"/>
</dbReference>
<dbReference type="SUPFAM" id="SSF52540">
    <property type="entry name" value="P-loop containing nucleoside triphosphate hydrolases"/>
    <property type="match status" value="1"/>
</dbReference>
<dbReference type="InterPro" id="IPR004780">
    <property type="entry name" value="SRP"/>
</dbReference>
<evidence type="ECO:0000256" key="7">
    <source>
        <dbReference type="ARBA" id="ARBA00023274"/>
    </source>
</evidence>
<gene>
    <name evidence="11" type="ORF">LCGC14_0274390</name>
</gene>
<evidence type="ECO:0000256" key="4">
    <source>
        <dbReference type="ARBA" id="ARBA00022884"/>
    </source>
</evidence>
<dbReference type="EMBL" id="LAZR01000154">
    <property type="protein sequence ID" value="KKN85822.1"/>
    <property type="molecule type" value="Genomic_DNA"/>
</dbReference>
<keyword evidence="7" id="KW-0687">Ribonucleoprotein</keyword>
<proteinExistence type="inferred from homology"/>
<comment type="caution">
    <text evidence="11">The sequence shown here is derived from an EMBL/GenBank/DDBJ whole genome shotgun (WGS) entry which is preliminary data.</text>
</comment>
<dbReference type="Gene3D" id="1.20.120.140">
    <property type="entry name" value="Signal recognition particle SRP54, nucleotide-binding domain"/>
    <property type="match status" value="1"/>
</dbReference>
<dbReference type="SMART" id="SM00382">
    <property type="entry name" value="AAA"/>
    <property type="match status" value="1"/>
</dbReference>
<dbReference type="InterPro" id="IPR004125">
    <property type="entry name" value="Signal_recog_particle_SRP54_M"/>
</dbReference>
<sequence>MFESLTEKFTGVFRRLSGRGRISEDNVHDAMREVRQALLEADVHYQVAREFCDKVTAKALGTDVIQSLHPGQLMVKIVQDELTELMGPVDARIYYVTPGPTIVMMTGLQGSGKTTTCAKLAQLMLTEGKKPLMVACDLQRPAAVDQLTVLGGQLDVAVFRIEGETNPVKVARQSLRAARDDDCDVIIIDTAGRLHIDEEMMKQAEDIASAVQPHQIYLVCDSMTGQDAVNSAKEFNERLELDGVILTKFDSDARGGAALSVKAVTGKPIKFIGVSEKLDGLEAFHPDRMAGRILGMGDVVSLVEKAQAHFDEEQAVKLQEKMAKGAFTLTDFLDQMRKMQKMGPMKDLLKLMPGMSGQMDAMQMDGDELKRMEAVILSMTPAEREDPTVLEASRRRRIARGSGAEPQDVSGLVKQFTQASHMMKQMAGLGGRDRMKFAQQMAQMGAGGNVRYKVKQRSKRLTKKERAKRKKGRR</sequence>
<dbReference type="Pfam" id="PF02881">
    <property type="entry name" value="SRP54_N"/>
    <property type="match status" value="1"/>
</dbReference>
<dbReference type="HAMAP" id="MF_00306">
    <property type="entry name" value="SRP54"/>
    <property type="match status" value="1"/>
</dbReference>
<evidence type="ECO:0000256" key="5">
    <source>
        <dbReference type="ARBA" id="ARBA00023134"/>
    </source>
</evidence>
<dbReference type="SMART" id="SM00963">
    <property type="entry name" value="SRP54_N"/>
    <property type="match status" value="1"/>
</dbReference>
<evidence type="ECO:0000256" key="8">
    <source>
        <dbReference type="ARBA" id="ARBA00035672"/>
    </source>
</evidence>
<reference evidence="11" key="1">
    <citation type="journal article" date="2015" name="Nature">
        <title>Complex archaea that bridge the gap between prokaryotes and eukaryotes.</title>
        <authorList>
            <person name="Spang A."/>
            <person name="Saw J.H."/>
            <person name="Jorgensen S.L."/>
            <person name="Zaremba-Niedzwiedzka K."/>
            <person name="Martijn J."/>
            <person name="Lind A.E."/>
            <person name="van Eijk R."/>
            <person name="Schleper C."/>
            <person name="Guy L."/>
            <person name="Ettema T.J."/>
        </authorList>
    </citation>
    <scope>NUCLEOTIDE SEQUENCE</scope>
</reference>
<feature type="region of interest" description="Disordered" evidence="9">
    <location>
        <begin position="448"/>
        <end position="474"/>
    </location>
</feature>
<dbReference type="InterPro" id="IPR013822">
    <property type="entry name" value="Signal_recog_particl_SRP54_hlx"/>
</dbReference>
<keyword evidence="6" id="KW-0733">Signal recognition particle</keyword>
<dbReference type="InterPro" id="IPR003593">
    <property type="entry name" value="AAA+_ATPase"/>
</dbReference>
<dbReference type="Gene3D" id="1.10.260.30">
    <property type="entry name" value="Signal recognition particle, SRP54 subunit, M-domain"/>
    <property type="match status" value="1"/>
</dbReference>
<evidence type="ECO:0000313" key="11">
    <source>
        <dbReference type="EMBL" id="KKN85822.1"/>
    </source>
</evidence>
<dbReference type="PANTHER" id="PTHR11564">
    <property type="entry name" value="SIGNAL RECOGNITION PARTICLE 54K PROTEIN SRP54"/>
    <property type="match status" value="1"/>
</dbReference>
<dbReference type="NCBIfam" id="TIGR00959">
    <property type="entry name" value="ffh"/>
    <property type="match status" value="1"/>
</dbReference>
<dbReference type="FunFam" id="3.40.50.300:FF:000022">
    <property type="entry name" value="Signal recognition particle 54 kDa subunit"/>
    <property type="match status" value="1"/>
</dbReference>
<dbReference type="InterPro" id="IPR022941">
    <property type="entry name" value="SRP54"/>
</dbReference>
<dbReference type="GO" id="GO:0008312">
    <property type="term" value="F:7S RNA binding"/>
    <property type="evidence" value="ECO:0007669"/>
    <property type="project" value="InterPro"/>
</dbReference>
<dbReference type="SMART" id="SM00962">
    <property type="entry name" value="SRP54"/>
    <property type="match status" value="1"/>
</dbReference>
<dbReference type="GO" id="GO:0005786">
    <property type="term" value="C:signal recognition particle, endoplasmic reticulum targeting"/>
    <property type="evidence" value="ECO:0007669"/>
    <property type="project" value="UniProtKB-KW"/>
</dbReference>
<accession>A0A0F9UEQ7</accession>
<evidence type="ECO:0000259" key="10">
    <source>
        <dbReference type="PROSITE" id="PS00300"/>
    </source>
</evidence>
<dbReference type="SUPFAM" id="SSF47446">
    <property type="entry name" value="Signal peptide-binding domain"/>
    <property type="match status" value="1"/>
</dbReference>
<dbReference type="InterPro" id="IPR000897">
    <property type="entry name" value="SRP54_GTPase_dom"/>
</dbReference>
<dbReference type="Pfam" id="PF00448">
    <property type="entry name" value="SRP54"/>
    <property type="match status" value="1"/>
</dbReference>
<evidence type="ECO:0000256" key="6">
    <source>
        <dbReference type="ARBA" id="ARBA00023135"/>
    </source>
</evidence>
<dbReference type="AlphaFoldDB" id="A0A0F9UEQ7"/>
<protein>
    <recommendedName>
        <fullName evidence="8">signal-recognition-particle GTPase</fullName>
        <ecNumber evidence="8">3.6.5.4</ecNumber>
    </recommendedName>
</protein>
<dbReference type="PROSITE" id="PS00300">
    <property type="entry name" value="SRP54"/>
    <property type="match status" value="1"/>
</dbReference>
<evidence type="ECO:0000256" key="1">
    <source>
        <dbReference type="ARBA" id="ARBA00005450"/>
    </source>
</evidence>
<dbReference type="InterPro" id="IPR042101">
    <property type="entry name" value="SRP54_N_sf"/>
</dbReference>
<dbReference type="GO" id="GO:0006614">
    <property type="term" value="P:SRP-dependent cotranslational protein targeting to membrane"/>
    <property type="evidence" value="ECO:0007669"/>
    <property type="project" value="InterPro"/>
</dbReference>
<organism evidence="11">
    <name type="scientific">marine sediment metagenome</name>
    <dbReference type="NCBI Taxonomy" id="412755"/>
    <lineage>
        <taxon>unclassified sequences</taxon>
        <taxon>metagenomes</taxon>
        <taxon>ecological metagenomes</taxon>
    </lineage>
</organism>
<keyword evidence="2" id="KW-0547">Nucleotide-binding</keyword>
<evidence type="ECO:0000256" key="3">
    <source>
        <dbReference type="ARBA" id="ARBA00022801"/>
    </source>
</evidence>
<dbReference type="Pfam" id="PF02978">
    <property type="entry name" value="SRP_SPB"/>
    <property type="match status" value="1"/>
</dbReference>
<evidence type="ECO:0000256" key="2">
    <source>
        <dbReference type="ARBA" id="ARBA00022741"/>
    </source>
</evidence>
<evidence type="ECO:0000256" key="9">
    <source>
        <dbReference type="SAM" id="MobiDB-lite"/>
    </source>
</evidence>